<dbReference type="OMA" id="FPRFINA"/>
<name>A8XVB9_CAEBR</name>
<evidence type="ECO:0000313" key="2">
    <source>
        <dbReference type="EMBL" id="CAP36586.2"/>
    </source>
</evidence>
<dbReference type="InterPro" id="IPR029034">
    <property type="entry name" value="Cystine-knot_cytokine"/>
</dbReference>
<keyword evidence="3" id="KW-1185">Reference proteome</keyword>
<evidence type="ECO:0000256" key="1">
    <source>
        <dbReference type="SAM" id="Phobius"/>
    </source>
</evidence>
<keyword evidence="1" id="KW-0472">Membrane</keyword>
<evidence type="ECO:0000313" key="3">
    <source>
        <dbReference type="Proteomes" id="UP000008549"/>
    </source>
</evidence>
<dbReference type="RefSeq" id="XP_045096745.1">
    <property type="nucleotide sequence ID" value="XM_045238004.1"/>
</dbReference>
<proteinExistence type="predicted"/>
<dbReference type="SUPFAM" id="SSF57501">
    <property type="entry name" value="Cystine-knot cytokines"/>
    <property type="match status" value="1"/>
</dbReference>
<dbReference type="eggNOG" id="ENOG502SS2U">
    <property type="taxonomic scope" value="Eukaryota"/>
</dbReference>
<dbReference type="CTD" id="8579573"/>
<dbReference type="WormBase" id="CBG19312">
    <property type="protein sequence ID" value="CBP11135"/>
    <property type="gene ID" value="WBGene00038557"/>
</dbReference>
<gene>
    <name evidence="2 4" type="ORF">CBG19312</name>
    <name evidence="2" type="ORF">CBG_19312</name>
</gene>
<dbReference type="FunCoup" id="A8XVB9">
    <property type="interactions" value="274"/>
</dbReference>
<dbReference type="InParanoid" id="A8XVB9"/>
<reference evidence="2 3" key="2">
    <citation type="journal article" date="2011" name="PLoS Genet.">
        <title>Caenorhabditis briggsae recombinant inbred line genotypes reveal inter-strain incompatibility and the evolution of recombination.</title>
        <authorList>
            <person name="Ross J.A."/>
            <person name="Koboldt D.C."/>
            <person name="Staisch J.E."/>
            <person name="Chamberlin H.M."/>
            <person name="Gupta B.P."/>
            <person name="Miller R.D."/>
            <person name="Baird S.E."/>
            <person name="Haag E.S."/>
        </authorList>
    </citation>
    <scope>NUCLEOTIDE SEQUENCE [LARGE SCALE GENOMIC DNA]</scope>
    <source>
        <strain evidence="2 3">AF16</strain>
    </source>
</reference>
<sequence length="370" mass="41169">MSKRAQTSASARLRRLSQLARTYFRPTCVQMARHIIPFSDLDMFYVALFFNLFLLISAELDRGYGYQTGHISMNDSEITILINSTFEIIEDFDNETEVSTVQPIPETTVKVEKESVKLPIRMKKLRPVTNVQCQKYSEAEKYQLLESAGGRNQMFMADSVEEASQNFADSFTSNPLSSTMDDAILIASPSSPNCDPRCQMIKSALNDEIAHRSQSNSTYSPMRHIFGRLRASVFSDAPPTGSSCSLGNFIPVGTCSDLGESIDGGTHESLCSACRGLYMLNGNCFPKIFNTVQCNSQEMGCIFDTFTDKVKTEVASHGQCGVQTLSFKVLRNTGDENCEDWIVEQIQLPVACQCSLSKSSFLRAKPNREL</sequence>
<evidence type="ECO:0000313" key="4">
    <source>
        <dbReference type="WormBase" id="CBG19312"/>
    </source>
</evidence>
<keyword evidence="1" id="KW-1133">Transmembrane helix</keyword>
<dbReference type="KEGG" id="cbr:CBG_19312"/>
<dbReference type="EMBL" id="HE601047">
    <property type="protein sequence ID" value="CAP36586.2"/>
    <property type="molecule type" value="Genomic_DNA"/>
</dbReference>
<dbReference type="GeneID" id="8579573"/>
<protein>
    <submittedName>
        <fullName evidence="2">Protein CBG19312</fullName>
    </submittedName>
</protein>
<feature type="transmembrane region" description="Helical" evidence="1">
    <location>
        <begin position="43"/>
        <end position="60"/>
    </location>
</feature>
<reference evidence="2 3" key="1">
    <citation type="journal article" date="2003" name="PLoS Biol.">
        <title>The genome sequence of Caenorhabditis briggsae: a platform for comparative genomics.</title>
        <authorList>
            <person name="Stein L.D."/>
            <person name="Bao Z."/>
            <person name="Blasiar D."/>
            <person name="Blumenthal T."/>
            <person name="Brent M.R."/>
            <person name="Chen N."/>
            <person name="Chinwalla A."/>
            <person name="Clarke L."/>
            <person name="Clee C."/>
            <person name="Coghlan A."/>
            <person name="Coulson A."/>
            <person name="D'Eustachio P."/>
            <person name="Fitch D.H."/>
            <person name="Fulton L.A."/>
            <person name="Fulton R.E."/>
            <person name="Griffiths-Jones S."/>
            <person name="Harris T.W."/>
            <person name="Hillier L.W."/>
            <person name="Kamath R."/>
            <person name="Kuwabara P.E."/>
            <person name="Mardis E.R."/>
            <person name="Marra M.A."/>
            <person name="Miner T.L."/>
            <person name="Minx P."/>
            <person name="Mullikin J.C."/>
            <person name="Plumb R.W."/>
            <person name="Rogers J."/>
            <person name="Schein J.E."/>
            <person name="Sohrmann M."/>
            <person name="Spieth J."/>
            <person name="Stajich J.E."/>
            <person name="Wei C."/>
            <person name="Willey D."/>
            <person name="Wilson R.K."/>
            <person name="Durbin R."/>
            <person name="Waterston R.H."/>
        </authorList>
    </citation>
    <scope>NUCLEOTIDE SEQUENCE [LARGE SCALE GENOMIC DNA]</scope>
    <source>
        <strain evidence="2 3">AF16</strain>
    </source>
</reference>
<dbReference type="AlphaFoldDB" id="A8XVB9"/>
<accession>A8XVB9</accession>
<dbReference type="HOGENOM" id="CLU_834814_0_0_1"/>
<dbReference type="Proteomes" id="UP000008549">
    <property type="component" value="Unassembled WGS sequence"/>
</dbReference>
<dbReference type="PANTHER" id="PTHR33995">
    <property type="entry name" value="PROTEIN CBG18546"/>
    <property type="match status" value="1"/>
</dbReference>
<organism evidence="2 3">
    <name type="scientific">Caenorhabditis briggsae</name>
    <dbReference type="NCBI Taxonomy" id="6238"/>
    <lineage>
        <taxon>Eukaryota</taxon>
        <taxon>Metazoa</taxon>
        <taxon>Ecdysozoa</taxon>
        <taxon>Nematoda</taxon>
        <taxon>Chromadorea</taxon>
        <taxon>Rhabditida</taxon>
        <taxon>Rhabditina</taxon>
        <taxon>Rhabditomorpha</taxon>
        <taxon>Rhabditoidea</taxon>
        <taxon>Rhabditidae</taxon>
        <taxon>Peloderinae</taxon>
        <taxon>Caenorhabditis</taxon>
    </lineage>
</organism>
<keyword evidence="1" id="KW-0812">Transmembrane</keyword>
<dbReference type="PANTHER" id="PTHR33995:SF13">
    <property type="entry name" value="CTCK DOMAIN-CONTAINING PROTEIN"/>
    <property type="match status" value="1"/>
</dbReference>